<dbReference type="Pfam" id="PF02518">
    <property type="entry name" value="HATPase_c"/>
    <property type="match status" value="1"/>
</dbReference>
<keyword evidence="1 7" id="KW-0808">Transferase</keyword>
<dbReference type="RefSeq" id="WP_310765222.1">
    <property type="nucleotide sequence ID" value="NZ_CP134050.1"/>
</dbReference>
<organism evidence="7 8">
    <name type="scientific">Brevibacillus brevis</name>
    <name type="common">Bacillus brevis</name>
    <dbReference type="NCBI Taxonomy" id="1393"/>
    <lineage>
        <taxon>Bacteria</taxon>
        <taxon>Bacillati</taxon>
        <taxon>Bacillota</taxon>
        <taxon>Bacilli</taxon>
        <taxon>Bacillales</taxon>
        <taxon>Paenibacillaceae</taxon>
        <taxon>Brevibacillus</taxon>
    </lineage>
</organism>
<accession>A0ABY9T0Q6</accession>
<dbReference type="InterPro" id="IPR010559">
    <property type="entry name" value="Sig_transdc_His_kin_internal"/>
</dbReference>
<evidence type="ECO:0000313" key="8">
    <source>
        <dbReference type="Proteomes" id="UP001256827"/>
    </source>
</evidence>
<dbReference type="PROSITE" id="PS50109">
    <property type="entry name" value="HIS_KIN"/>
    <property type="match status" value="1"/>
</dbReference>
<dbReference type="InterPro" id="IPR003594">
    <property type="entry name" value="HATPase_dom"/>
</dbReference>
<sequence>MEAAWLQAQIQPHFLFNTLTAVSALSEIDPDRMRNLLGVFSDFLRDRYRLQNMDELAPVEDELSIVRSYLFIEKERFAERLQVVWEIDDCQELRIPLFTIQPLVENSVRHGIMKRSRGGTIVIRIVNHETYAEISVEDDGVGMEESVLQQILDKRMDDESGVGLLNTDLRLKRHYREGLRIKSQPGVGTSVSFVVRKHQKG</sequence>
<dbReference type="InterPro" id="IPR050640">
    <property type="entry name" value="Bact_2-comp_sensor_kinase"/>
</dbReference>
<feature type="domain" description="Histidine kinase" evidence="6">
    <location>
        <begin position="100"/>
        <end position="199"/>
    </location>
</feature>
<reference evidence="7 8" key="1">
    <citation type="submission" date="2023-09" db="EMBL/GenBank/DDBJ databases">
        <title>Complete Genome and Methylome dissection of Bacillus brevis NEB573 original source of BbsI restriction endonuclease.</title>
        <authorList>
            <person name="Fomenkov A."/>
            <person name="Roberts R.D."/>
        </authorList>
    </citation>
    <scope>NUCLEOTIDE SEQUENCE [LARGE SCALE GENOMIC DNA]</scope>
    <source>
        <strain evidence="7 8">NEB573</strain>
    </source>
</reference>
<evidence type="ECO:0000313" key="7">
    <source>
        <dbReference type="EMBL" id="WNC13672.1"/>
    </source>
</evidence>
<dbReference type="EC" id="2.7.13.3" evidence="7"/>
<dbReference type="Gene3D" id="3.30.565.10">
    <property type="entry name" value="Histidine kinase-like ATPase, C-terminal domain"/>
    <property type="match status" value="1"/>
</dbReference>
<dbReference type="InterPro" id="IPR005467">
    <property type="entry name" value="His_kinase_dom"/>
</dbReference>
<protein>
    <submittedName>
        <fullName evidence="7">Sensor histidine kinase</fullName>
        <ecNumber evidence="7">2.7.13.3</ecNumber>
    </submittedName>
</protein>
<evidence type="ECO:0000256" key="1">
    <source>
        <dbReference type="ARBA" id="ARBA00022679"/>
    </source>
</evidence>
<dbReference type="SUPFAM" id="SSF55874">
    <property type="entry name" value="ATPase domain of HSP90 chaperone/DNA topoisomerase II/histidine kinase"/>
    <property type="match status" value="1"/>
</dbReference>
<keyword evidence="5" id="KW-0902">Two-component regulatory system</keyword>
<dbReference type="PANTHER" id="PTHR34220">
    <property type="entry name" value="SENSOR HISTIDINE KINASE YPDA"/>
    <property type="match status" value="1"/>
</dbReference>
<name>A0ABY9T0Q6_BREBE</name>
<evidence type="ECO:0000259" key="6">
    <source>
        <dbReference type="PROSITE" id="PS50109"/>
    </source>
</evidence>
<dbReference type="Proteomes" id="UP001256827">
    <property type="component" value="Chromosome"/>
</dbReference>
<dbReference type="InterPro" id="IPR036890">
    <property type="entry name" value="HATPase_C_sf"/>
</dbReference>
<evidence type="ECO:0000256" key="3">
    <source>
        <dbReference type="ARBA" id="ARBA00022777"/>
    </source>
</evidence>
<keyword evidence="4" id="KW-0067">ATP-binding</keyword>
<keyword evidence="8" id="KW-1185">Reference proteome</keyword>
<dbReference type="Pfam" id="PF06580">
    <property type="entry name" value="His_kinase"/>
    <property type="match status" value="1"/>
</dbReference>
<evidence type="ECO:0000256" key="2">
    <source>
        <dbReference type="ARBA" id="ARBA00022741"/>
    </source>
</evidence>
<dbReference type="GO" id="GO:0004673">
    <property type="term" value="F:protein histidine kinase activity"/>
    <property type="evidence" value="ECO:0007669"/>
    <property type="project" value="UniProtKB-EC"/>
</dbReference>
<keyword evidence="2" id="KW-0547">Nucleotide-binding</keyword>
<dbReference type="EMBL" id="CP134050">
    <property type="protein sequence ID" value="WNC13672.1"/>
    <property type="molecule type" value="Genomic_DNA"/>
</dbReference>
<dbReference type="SMART" id="SM00387">
    <property type="entry name" value="HATPase_c"/>
    <property type="match status" value="1"/>
</dbReference>
<proteinExistence type="predicted"/>
<keyword evidence="3 7" id="KW-0418">Kinase</keyword>
<dbReference type="PANTHER" id="PTHR34220:SF7">
    <property type="entry name" value="SENSOR HISTIDINE KINASE YPDA"/>
    <property type="match status" value="1"/>
</dbReference>
<evidence type="ECO:0000256" key="5">
    <source>
        <dbReference type="ARBA" id="ARBA00023012"/>
    </source>
</evidence>
<evidence type="ECO:0000256" key="4">
    <source>
        <dbReference type="ARBA" id="ARBA00022840"/>
    </source>
</evidence>
<gene>
    <name evidence="7" type="ORF">RGB73_23750</name>
</gene>